<dbReference type="AlphaFoldDB" id="A0A4U1BC20"/>
<dbReference type="CDD" id="cd00077">
    <property type="entry name" value="HDc"/>
    <property type="match status" value="1"/>
</dbReference>
<sequence length="338" mass="37939">MHNAVILVVDDNPENINLLSAVLRHDYKVKAATSGARALEIAARHPRPDMILLDVMMPEMDGYEVCERLKGEPTTAYIPVIFVTAKIAVEDETRGLELGAVDYITKPINPSLVKARVRTHLALSDQNRELARQVAQKTEELTLTRLKVIQTLGRAAEYKDNETGMHVIRMSHYSRLIAQQLDVSEEWIELLFNASPMHDIGKIGIVDAILKKPGRLEGEEWLEMKRHSEYGADILSGHDSELLNMAREIALAHHEKWDGTGYPKGLKGQQIPLSARIVAIADVFDALTSERPYKPAWSVEESVAFIDSHSGVHFDPELVEIFHQCLPKMLEIRAQFSG</sequence>
<evidence type="ECO:0000313" key="5">
    <source>
        <dbReference type="Proteomes" id="UP000305674"/>
    </source>
</evidence>
<dbReference type="Gene3D" id="1.10.3210.10">
    <property type="entry name" value="Hypothetical protein af1432"/>
    <property type="match status" value="1"/>
</dbReference>
<name>A0A4U1BC20_9GAMM</name>
<feature type="modified residue" description="4-aspartylphosphate" evidence="1">
    <location>
        <position position="54"/>
    </location>
</feature>
<accession>A0A4U1BC20</accession>
<feature type="domain" description="Response regulatory" evidence="2">
    <location>
        <begin position="5"/>
        <end position="121"/>
    </location>
</feature>
<dbReference type="OrthoDB" id="9802066at2"/>
<dbReference type="EMBL" id="SWCI01000007">
    <property type="protein sequence ID" value="TKB48385.1"/>
    <property type="molecule type" value="Genomic_DNA"/>
</dbReference>
<proteinExistence type="predicted"/>
<evidence type="ECO:0000313" key="4">
    <source>
        <dbReference type="EMBL" id="TKB48385.1"/>
    </source>
</evidence>
<dbReference type="CDD" id="cd19920">
    <property type="entry name" value="REC_PA4781-like"/>
    <property type="match status" value="1"/>
</dbReference>
<dbReference type="RefSeq" id="WP_136853496.1">
    <property type="nucleotide sequence ID" value="NZ_SWCI01000007.1"/>
</dbReference>
<dbReference type="GO" id="GO:0008081">
    <property type="term" value="F:phosphoric diester hydrolase activity"/>
    <property type="evidence" value="ECO:0007669"/>
    <property type="project" value="UniProtKB-ARBA"/>
</dbReference>
<dbReference type="PANTHER" id="PTHR45228:SF5">
    <property type="entry name" value="CYCLIC DI-GMP PHOSPHODIESTERASE VC_1348-RELATED"/>
    <property type="match status" value="1"/>
</dbReference>
<feature type="domain" description="HD-GYP" evidence="3">
    <location>
        <begin position="141"/>
        <end position="338"/>
    </location>
</feature>
<gene>
    <name evidence="4" type="ORF">FCL40_11760</name>
</gene>
<dbReference type="SMART" id="SM00471">
    <property type="entry name" value="HDc"/>
    <property type="match status" value="1"/>
</dbReference>
<keyword evidence="5" id="KW-1185">Reference proteome</keyword>
<dbReference type="InterPro" id="IPR052020">
    <property type="entry name" value="Cyclic_di-GMP/3'3'-cGAMP_PDE"/>
</dbReference>
<keyword evidence="1" id="KW-0597">Phosphoprotein</keyword>
<dbReference type="PANTHER" id="PTHR45228">
    <property type="entry name" value="CYCLIC DI-GMP PHOSPHODIESTERASE TM_0186-RELATED"/>
    <property type="match status" value="1"/>
</dbReference>
<dbReference type="PROSITE" id="PS51832">
    <property type="entry name" value="HD_GYP"/>
    <property type="match status" value="1"/>
</dbReference>
<dbReference type="Pfam" id="PF13487">
    <property type="entry name" value="HD_5"/>
    <property type="match status" value="1"/>
</dbReference>
<evidence type="ECO:0000256" key="1">
    <source>
        <dbReference type="PROSITE-ProRule" id="PRU00169"/>
    </source>
</evidence>
<reference evidence="4 5" key="1">
    <citation type="submission" date="2019-04" db="EMBL/GenBank/DDBJ databases">
        <authorList>
            <person name="Hwang J.C."/>
        </authorList>
    </citation>
    <scope>NUCLEOTIDE SEQUENCE [LARGE SCALE GENOMIC DNA]</scope>
    <source>
        <strain evidence="4 5">IMCC35001</strain>
    </source>
</reference>
<dbReference type="InterPro" id="IPR037522">
    <property type="entry name" value="HD_GYP_dom"/>
</dbReference>
<comment type="caution">
    <text evidence="4">The sequence shown here is derived from an EMBL/GenBank/DDBJ whole genome shotgun (WGS) entry which is preliminary data.</text>
</comment>
<evidence type="ECO:0000259" key="2">
    <source>
        <dbReference type="PROSITE" id="PS50110"/>
    </source>
</evidence>
<dbReference type="InterPro" id="IPR003607">
    <property type="entry name" value="HD/PDEase_dom"/>
</dbReference>
<dbReference type="Proteomes" id="UP000305674">
    <property type="component" value="Unassembled WGS sequence"/>
</dbReference>
<dbReference type="Gene3D" id="3.40.50.2300">
    <property type="match status" value="1"/>
</dbReference>
<protein>
    <submittedName>
        <fullName evidence="4">Two-component system response regulator</fullName>
    </submittedName>
</protein>
<dbReference type="InterPro" id="IPR011006">
    <property type="entry name" value="CheY-like_superfamily"/>
</dbReference>
<dbReference type="SUPFAM" id="SSF109604">
    <property type="entry name" value="HD-domain/PDEase-like"/>
    <property type="match status" value="1"/>
</dbReference>
<dbReference type="SUPFAM" id="SSF52172">
    <property type="entry name" value="CheY-like"/>
    <property type="match status" value="1"/>
</dbReference>
<dbReference type="PROSITE" id="PS50110">
    <property type="entry name" value="RESPONSE_REGULATORY"/>
    <property type="match status" value="1"/>
</dbReference>
<dbReference type="SMART" id="SM00448">
    <property type="entry name" value="REC"/>
    <property type="match status" value="1"/>
</dbReference>
<organism evidence="4 5">
    <name type="scientific">Ferrimonas sediminicola</name>
    <dbReference type="NCBI Taxonomy" id="2569538"/>
    <lineage>
        <taxon>Bacteria</taxon>
        <taxon>Pseudomonadati</taxon>
        <taxon>Pseudomonadota</taxon>
        <taxon>Gammaproteobacteria</taxon>
        <taxon>Alteromonadales</taxon>
        <taxon>Ferrimonadaceae</taxon>
        <taxon>Ferrimonas</taxon>
    </lineage>
</organism>
<dbReference type="GO" id="GO:0000160">
    <property type="term" value="P:phosphorelay signal transduction system"/>
    <property type="evidence" value="ECO:0007669"/>
    <property type="project" value="InterPro"/>
</dbReference>
<dbReference type="Pfam" id="PF00072">
    <property type="entry name" value="Response_reg"/>
    <property type="match status" value="1"/>
</dbReference>
<dbReference type="InterPro" id="IPR001789">
    <property type="entry name" value="Sig_transdc_resp-reg_receiver"/>
</dbReference>
<evidence type="ECO:0000259" key="3">
    <source>
        <dbReference type="PROSITE" id="PS51832"/>
    </source>
</evidence>